<evidence type="ECO:0000313" key="3">
    <source>
        <dbReference type="EMBL" id="KIL35012.1"/>
    </source>
</evidence>
<protein>
    <recommendedName>
        <fullName evidence="2">CAAX prenyl protease 2/Lysostaphin resistance protein A-like domain-containing protein</fullName>
    </recommendedName>
</protein>
<keyword evidence="1" id="KW-0812">Transmembrane</keyword>
<feature type="transmembrane region" description="Helical" evidence="1">
    <location>
        <begin position="171"/>
        <end position="189"/>
    </location>
</feature>
<name>A0ABR5A1R9_9BACL</name>
<keyword evidence="1" id="KW-0472">Membrane</keyword>
<dbReference type="RefSeq" id="WP_041064897.1">
    <property type="nucleotide sequence ID" value="NZ_JXAL01000024.1"/>
</dbReference>
<feature type="domain" description="CAAX prenyl protease 2/Lysostaphin resistance protein A-like" evidence="2">
    <location>
        <begin position="117"/>
        <end position="200"/>
    </location>
</feature>
<evidence type="ECO:0000313" key="4">
    <source>
        <dbReference type="Proteomes" id="UP000054526"/>
    </source>
</evidence>
<keyword evidence="4" id="KW-1185">Reference proteome</keyword>
<feature type="transmembrane region" description="Helical" evidence="1">
    <location>
        <begin position="112"/>
        <end position="134"/>
    </location>
</feature>
<dbReference type="InterPro" id="IPR003675">
    <property type="entry name" value="Rce1/LyrA-like_dom"/>
</dbReference>
<proteinExistence type="predicted"/>
<dbReference type="EMBL" id="JXAL01000024">
    <property type="protein sequence ID" value="KIL35012.1"/>
    <property type="molecule type" value="Genomic_DNA"/>
</dbReference>
<accession>A0ABR5A1R9</accession>
<organism evidence="3 4">
    <name type="scientific">Cohnella kolymensis</name>
    <dbReference type="NCBI Taxonomy" id="1590652"/>
    <lineage>
        <taxon>Bacteria</taxon>
        <taxon>Bacillati</taxon>
        <taxon>Bacillota</taxon>
        <taxon>Bacilli</taxon>
        <taxon>Bacillales</taxon>
        <taxon>Paenibacillaceae</taxon>
        <taxon>Cohnella</taxon>
    </lineage>
</organism>
<feature type="transmembrane region" description="Helical" evidence="1">
    <location>
        <begin position="146"/>
        <end position="165"/>
    </location>
</feature>
<reference evidence="3 4" key="1">
    <citation type="submission" date="2014-12" db="EMBL/GenBank/DDBJ databases">
        <title>Draft genome sequence of Cohnella kolymensis strain B-2846.</title>
        <authorList>
            <person name="Karlyshev A.V."/>
            <person name="Kudryashova E.B."/>
        </authorList>
    </citation>
    <scope>NUCLEOTIDE SEQUENCE [LARGE SCALE GENOMIC DNA]</scope>
    <source>
        <strain evidence="3 4">VKM B-2846</strain>
    </source>
</reference>
<keyword evidence="1" id="KW-1133">Transmembrane helix</keyword>
<dbReference type="Pfam" id="PF02517">
    <property type="entry name" value="Rce1-like"/>
    <property type="match status" value="1"/>
</dbReference>
<sequence length="211" mass="23326">MKAVAARAPSYRLNPELRVKLNKLRLNIDTIGLYFVKVIFSLGIALPGWLGMGLGVYQVAAWITVLTVDPSRIPEAATTRIHQKQAWLLLLRILPAVSMVLGLLAWANALSIQLPTAIPALAFLLTCYMDELLFRNILQPRLRRLGLARWGAIAVQTALFTIPFILHGQSIGIIMAMLTLGAANGYIVYRHRSLWPAYVLALTVRMLCVGA</sequence>
<comment type="caution">
    <text evidence="3">The sequence shown here is derived from an EMBL/GenBank/DDBJ whole genome shotgun (WGS) entry which is preliminary data.</text>
</comment>
<feature type="transmembrane region" description="Helical" evidence="1">
    <location>
        <begin position="86"/>
        <end position="106"/>
    </location>
</feature>
<evidence type="ECO:0000256" key="1">
    <source>
        <dbReference type="SAM" id="Phobius"/>
    </source>
</evidence>
<evidence type="ECO:0000259" key="2">
    <source>
        <dbReference type="Pfam" id="PF02517"/>
    </source>
</evidence>
<dbReference type="Proteomes" id="UP000054526">
    <property type="component" value="Unassembled WGS sequence"/>
</dbReference>
<gene>
    <name evidence="3" type="ORF">SD71_15145</name>
</gene>